<proteinExistence type="predicted"/>
<accession>A0A9Q3J2U1</accession>
<feature type="region of interest" description="Disordered" evidence="1">
    <location>
        <begin position="66"/>
        <end position="134"/>
    </location>
</feature>
<evidence type="ECO:0000313" key="2">
    <source>
        <dbReference type="EMBL" id="MBW0554417.1"/>
    </source>
</evidence>
<comment type="caution">
    <text evidence="2">The sequence shown here is derived from an EMBL/GenBank/DDBJ whole genome shotgun (WGS) entry which is preliminary data.</text>
</comment>
<sequence>MENKRFKLASHWEELGASCQKICLREIFFKEIMEITKGWNPNGKFKLLEEREDKIRENKATFQAMEEQWSQKEHILNPSGSQGVLQPNSPVDSYHSGSSQTVAKSHHSSQLQKVSRKRQGQKGKNKTTFRQRKK</sequence>
<dbReference type="AlphaFoldDB" id="A0A9Q3J2U1"/>
<gene>
    <name evidence="2" type="ORF">O181_094132</name>
</gene>
<protein>
    <submittedName>
        <fullName evidence="2">Uncharacterized protein</fullName>
    </submittedName>
</protein>
<dbReference type="EMBL" id="AVOT02061099">
    <property type="protein sequence ID" value="MBW0554417.1"/>
    <property type="molecule type" value="Genomic_DNA"/>
</dbReference>
<organism evidence="2 3">
    <name type="scientific">Austropuccinia psidii MF-1</name>
    <dbReference type="NCBI Taxonomy" id="1389203"/>
    <lineage>
        <taxon>Eukaryota</taxon>
        <taxon>Fungi</taxon>
        <taxon>Dikarya</taxon>
        <taxon>Basidiomycota</taxon>
        <taxon>Pucciniomycotina</taxon>
        <taxon>Pucciniomycetes</taxon>
        <taxon>Pucciniales</taxon>
        <taxon>Sphaerophragmiaceae</taxon>
        <taxon>Austropuccinia</taxon>
    </lineage>
</organism>
<keyword evidence="3" id="KW-1185">Reference proteome</keyword>
<dbReference type="Proteomes" id="UP000765509">
    <property type="component" value="Unassembled WGS sequence"/>
</dbReference>
<evidence type="ECO:0000313" key="3">
    <source>
        <dbReference type="Proteomes" id="UP000765509"/>
    </source>
</evidence>
<reference evidence="2" key="1">
    <citation type="submission" date="2021-03" db="EMBL/GenBank/DDBJ databases">
        <title>Draft genome sequence of rust myrtle Austropuccinia psidii MF-1, a brazilian biotype.</title>
        <authorList>
            <person name="Quecine M.C."/>
            <person name="Pachon D.M.R."/>
            <person name="Bonatelli M.L."/>
            <person name="Correr F.H."/>
            <person name="Franceschini L.M."/>
            <person name="Leite T.F."/>
            <person name="Margarido G.R.A."/>
            <person name="Almeida C.A."/>
            <person name="Ferrarezi J.A."/>
            <person name="Labate C.A."/>
        </authorList>
    </citation>
    <scope>NUCLEOTIDE SEQUENCE</scope>
    <source>
        <strain evidence="2">MF-1</strain>
    </source>
</reference>
<feature type="compositionally biased region" description="Basic residues" evidence="1">
    <location>
        <begin position="114"/>
        <end position="134"/>
    </location>
</feature>
<feature type="compositionally biased region" description="Polar residues" evidence="1">
    <location>
        <begin position="78"/>
        <end position="113"/>
    </location>
</feature>
<name>A0A9Q3J2U1_9BASI</name>
<evidence type="ECO:0000256" key="1">
    <source>
        <dbReference type="SAM" id="MobiDB-lite"/>
    </source>
</evidence>